<accession>A0ABW3VMT0</accession>
<dbReference type="Proteomes" id="UP001597182">
    <property type="component" value="Unassembled WGS sequence"/>
</dbReference>
<sequence>MPRIQAPTVAEHRERQRRAILDAARALLAETGQAPSLAAVGARIGLARPSVYQYFPSREALLEAVVAEVFPAWTRHVLDRVAAAGTPAERVWAYVEANVELFTGPEQAIAKALRTLIDPAVLHAHSAQLHTQLREPLIDALRGLDEADPERMAELINAAVLRASQDLAPHDAAAALALLGRLLRPYLRAREVGTRS</sequence>
<evidence type="ECO:0000259" key="3">
    <source>
        <dbReference type="PROSITE" id="PS50977"/>
    </source>
</evidence>
<proteinExistence type="predicted"/>
<dbReference type="SUPFAM" id="SSF46689">
    <property type="entry name" value="Homeodomain-like"/>
    <property type="match status" value="1"/>
</dbReference>
<dbReference type="InterPro" id="IPR009057">
    <property type="entry name" value="Homeodomain-like_sf"/>
</dbReference>
<gene>
    <name evidence="4" type="ORF">ACFQ34_24550</name>
</gene>
<dbReference type="Gene3D" id="1.10.10.60">
    <property type="entry name" value="Homeodomain-like"/>
    <property type="match status" value="1"/>
</dbReference>
<evidence type="ECO:0000313" key="4">
    <source>
        <dbReference type="EMBL" id="MFD1236467.1"/>
    </source>
</evidence>
<dbReference type="PANTHER" id="PTHR30055">
    <property type="entry name" value="HTH-TYPE TRANSCRIPTIONAL REGULATOR RUTR"/>
    <property type="match status" value="1"/>
</dbReference>
<dbReference type="Pfam" id="PF00440">
    <property type="entry name" value="TetR_N"/>
    <property type="match status" value="1"/>
</dbReference>
<dbReference type="InterPro" id="IPR001647">
    <property type="entry name" value="HTH_TetR"/>
</dbReference>
<dbReference type="PROSITE" id="PS50977">
    <property type="entry name" value="HTH_TETR_2"/>
    <property type="match status" value="1"/>
</dbReference>
<keyword evidence="1 2" id="KW-0238">DNA-binding</keyword>
<dbReference type="PANTHER" id="PTHR30055:SF226">
    <property type="entry name" value="HTH-TYPE TRANSCRIPTIONAL REGULATOR PKSA"/>
    <property type="match status" value="1"/>
</dbReference>
<evidence type="ECO:0000256" key="1">
    <source>
        <dbReference type="ARBA" id="ARBA00023125"/>
    </source>
</evidence>
<name>A0ABW3VMT0_9PSEU</name>
<dbReference type="PRINTS" id="PR00455">
    <property type="entry name" value="HTHTETR"/>
</dbReference>
<dbReference type="EMBL" id="JBHTMB010000224">
    <property type="protein sequence ID" value="MFD1236467.1"/>
    <property type="molecule type" value="Genomic_DNA"/>
</dbReference>
<feature type="domain" description="HTH tetR-type" evidence="3">
    <location>
        <begin position="14"/>
        <end position="73"/>
    </location>
</feature>
<reference evidence="5" key="1">
    <citation type="journal article" date="2019" name="Int. J. Syst. Evol. Microbiol.">
        <title>The Global Catalogue of Microorganisms (GCM) 10K type strain sequencing project: providing services to taxonomists for standard genome sequencing and annotation.</title>
        <authorList>
            <consortium name="The Broad Institute Genomics Platform"/>
            <consortium name="The Broad Institute Genome Sequencing Center for Infectious Disease"/>
            <person name="Wu L."/>
            <person name="Ma J."/>
        </authorList>
    </citation>
    <scope>NUCLEOTIDE SEQUENCE [LARGE SCALE GENOMIC DNA]</scope>
    <source>
        <strain evidence="5">CCUG 49018</strain>
    </source>
</reference>
<dbReference type="InterPro" id="IPR050109">
    <property type="entry name" value="HTH-type_TetR-like_transc_reg"/>
</dbReference>
<dbReference type="Gene3D" id="1.10.357.10">
    <property type="entry name" value="Tetracycline Repressor, domain 2"/>
    <property type="match status" value="1"/>
</dbReference>
<protein>
    <submittedName>
        <fullName evidence="4">TetR/AcrR family transcriptional regulator</fullName>
    </submittedName>
</protein>
<organism evidence="4 5">
    <name type="scientific">Pseudonocardia benzenivorans</name>
    <dbReference type="NCBI Taxonomy" id="228005"/>
    <lineage>
        <taxon>Bacteria</taxon>
        <taxon>Bacillati</taxon>
        <taxon>Actinomycetota</taxon>
        <taxon>Actinomycetes</taxon>
        <taxon>Pseudonocardiales</taxon>
        <taxon>Pseudonocardiaceae</taxon>
        <taxon>Pseudonocardia</taxon>
    </lineage>
</organism>
<evidence type="ECO:0000256" key="2">
    <source>
        <dbReference type="PROSITE-ProRule" id="PRU00335"/>
    </source>
</evidence>
<feature type="DNA-binding region" description="H-T-H motif" evidence="2">
    <location>
        <begin position="36"/>
        <end position="55"/>
    </location>
</feature>
<keyword evidence="5" id="KW-1185">Reference proteome</keyword>
<comment type="caution">
    <text evidence="4">The sequence shown here is derived from an EMBL/GenBank/DDBJ whole genome shotgun (WGS) entry which is preliminary data.</text>
</comment>
<dbReference type="RefSeq" id="WP_013674094.1">
    <property type="nucleotide sequence ID" value="NZ_BAABKS010000033.1"/>
</dbReference>
<evidence type="ECO:0000313" key="5">
    <source>
        <dbReference type="Proteomes" id="UP001597182"/>
    </source>
</evidence>